<keyword evidence="2" id="KW-1185">Reference proteome</keyword>
<gene>
    <name evidence="1" type="ORF">M9H77_27329</name>
</gene>
<evidence type="ECO:0000313" key="1">
    <source>
        <dbReference type="EMBL" id="KAI5658536.1"/>
    </source>
</evidence>
<organism evidence="1 2">
    <name type="scientific">Catharanthus roseus</name>
    <name type="common">Madagascar periwinkle</name>
    <name type="synonym">Vinca rosea</name>
    <dbReference type="NCBI Taxonomy" id="4058"/>
    <lineage>
        <taxon>Eukaryota</taxon>
        <taxon>Viridiplantae</taxon>
        <taxon>Streptophyta</taxon>
        <taxon>Embryophyta</taxon>
        <taxon>Tracheophyta</taxon>
        <taxon>Spermatophyta</taxon>
        <taxon>Magnoliopsida</taxon>
        <taxon>eudicotyledons</taxon>
        <taxon>Gunneridae</taxon>
        <taxon>Pentapetalae</taxon>
        <taxon>asterids</taxon>
        <taxon>lamiids</taxon>
        <taxon>Gentianales</taxon>
        <taxon>Apocynaceae</taxon>
        <taxon>Rauvolfioideae</taxon>
        <taxon>Vinceae</taxon>
        <taxon>Catharanthinae</taxon>
        <taxon>Catharanthus</taxon>
    </lineage>
</organism>
<accession>A0ACC0AD73</accession>
<protein>
    <submittedName>
        <fullName evidence="1">Uncharacterized protein</fullName>
    </submittedName>
</protein>
<comment type="caution">
    <text evidence="1">The sequence shown here is derived from an EMBL/GenBank/DDBJ whole genome shotgun (WGS) entry which is preliminary data.</text>
</comment>
<proteinExistence type="predicted"/>
<evidence type="ECO:0000313" key="2">
    <source>
        <dbReference type="Proteomes" id="UP001060085"/>
    </source>
</evidence>
<sequence>MEKIRRERNQGEARIEPTAGGSPIPTVHEQRGQSHIEGHVNSLNQRGYGNYNHHGSLGTLVQNTHQFYDGGRHTSPRGWPKKDDTPKVAFKDNLKPKFYANLQRSRTQSGENAITSRVTGKSIVFDDKLLNSILETPEDGMCFYTKNKKCFDPNLYSEKRFEEIFTEAIVLKRSEDRIVAKLDAYGRILRHIISNIVIPNVGHKSSITNMHSFVMLAMHEHRKMNFGYIAIEHMLATQSSSTKCLPYGCFITKTFQHFVINLVGVGDHIGPGEQQGSGNDDEEDNSDEEEGNELESIDDEGEDIRREMRSRKRQERTEEGQSLVDMAQIMDRIATMQAQLNDRLDDLNDKIVNIQNWVMRFEQGEKDTDEDEDKDD</sequence>
<reference evidence="2" key="1">
    <citation type="journal article" date="2023" name="Nat. Plants">
        <title>Single-cell RNA sequencing provides a high-resolution roadmap for understanding the multicellular compartmentation of specialized metabolism.</title>
        <authorList>
            <person name="Sun S."/>
            <person name="Shen X."/>
            <person name="Li Y."/>
            <person name="Li Y."/>
            <person name="Wang S."/>
            <person name="Li R."/>
            <person name="Zhang H."/>
            <person name="Shen G."/>
            <person name="Guo B."/>
            <person name="Wei J."/>
            <person name="Xu J."/>
            <person name="St-Pierre B."/>
            <person name="Chen S."/>
            <person name="Sun C."/>
        </authorList>
    </citation>
    <scope>NUCLEOTIDE SEQUENCE [LARGE SCALE GENOMIC DNA]</scope>
</reference>
<dbReference type="EMBL" id="CM044706">
    <property type="protein sequence ID" value="KAI5658536.1"/>
    <property type="molecule type" value="Genomic_DNA"/>
</dbReference>
<name>A0ACC0AD73_CATRO</name>
<dbReference type="Proteomes" id="UP001060085">
    <property type="component" value="Linkage Group LG06"/>
</dbReference>